<keyword evidence="3" id="KW-1185">Reference proteome</keyword>
<dbReference type="EMBL" id="PEDP01000923">
    <property type="protein sequence ID" value="POS84642.1"/>
    <property type="molecule type" value="Genomic_DNA"/>
</dbReference>
<dbReference type="Gene3D" id="1.25.40.10">
    <property type="entry name" value="Tetratricopeptide repeat domain"/>
    <property type="match status" value="1"/>
</dbReference>
<dbReference type="InterPro" id="IPR011990">
    <property type="entry name" value="TPR-like_helical_dom_sf"/>
</dbReference>
<evidence type="ECO:0000313" key="3">
    <source>
        <dbReference type="Proteomes" id="UP000237438"/>
    </source>
</evidence>
<dbReference type="GO" id="GO:0005794">
    <property type="term" value="C:Golgi apparatus"/>
    <property type="evidence" value="ECO:0007669"/>
    <property type="project" value="TreeGrafter"/>
</dbReference>
<dbReference type="SUPFAM" id="SSF48452">
    <property type="entry name" value="TPR-like"/>
    <property type="match status" value="1"/>
</dbReference>
<dbReference type="GO" id="GO:0030008">
    <property type="term" value="C:TRAPP complex"/>
    <property type="evidence" value="ECO:0007669"/>
    <property type="project" value="TreeGrafter"/>
</dbReference>
<reference evidence="2 3" key="1">
    <citation type="submission" date="2017-10" db="EMBL/GenBank/DDBJ databases">
        <title>Development of genomic resources for the powdery mildew, Erysiphe pulchra.</title>
        <authorList>
            <person name="Wadl P.A."/>
            <person name="Mack B.M."/>
            <person name="Moore G."/>
            <person name="Beltz S.B."/>
        </authorList>
    </citation>
    <scope>NUCLEOTIDE SEQUENCE [LARGE SCALE GENOMIC DNA]</scope>
    <source>
        <strain evidence="2">Cflorida</strain>
    </source>
</reference>
<dbReference type="STRING" id="225359.A0A2S4PRH9"/>
<dbReference type="Proteomes" id="UP000237438">
    <property type="component" value="Unassembled WGS sequence"/>
</dbReference>
<protein>
    <recommendedName>
        <fullName evidence="4">Tetratricopeptide repeat protein 15</fullName>
    </recommendedName>
</protein>
<evidence type="ECO:0000313" key="2">
    <source>
        <dbReference type="EMBL" id="POS84642.1"/>
    </source>
</evidence>
<dbReference type="AlphaFoldDB" id="A0A2S4PRH9"/>
<organism evidence="2 3">
    <name type="scientific">Erysiphe pulchra</name>
    <dbReference type="NCBI Taxonomy" id="225359"/>
    <lineage>
        <taxon>Eukaryota</taxon>
        <taxon>Fungi</taxon>
        <taxon>Dikarya</taxon>
        <taxon>Ascomycota</taxon>
        <taxon>Pezizomycotina</taxon>
        <taxon>Leotiomycetes</taxon>
        <taxon>Erysiphales</taxon>
        <taxon>Erysiphaceae</taxon>
        <taxon>Erysiphe</taxon>
    </lineage>
</organism>
<sequence length="442" mass="49347">MEEKKELSGKALPRRSIRGSVDLFKSPISNTHASTLSPTGPFNNAHPRPLSPSSNLSTRSASPAFLPQTKNPLQNDFSALLNPGLYHTLTILDIPPPFRKFATQPDLSISLSELIGAGKFRDAAIKAAQLLTTSDKTLSSEQVFDLFYKRLACLTLCNQTVFAVQEVKALGDLNSAHYRNEKSGKHLVPWELRILAVRLQGIGFGDVRRGVIGYYDLVTEARLALTKLKSERKLLGASREEDIKDMDSEIELWERRLSELGLRVASALIEMEDFEGASRFLSTLQPSPLNPNLNYQKAILWLFLGDVEAARSCAGDNKVVTTLAHIADAEFDEAVKGWEDLIETGNQSELALWKQNLAVSLIYLGRIDEARKIMEKLTDEEGHGFHALTFNLSTIYELCTERSRSLKIELAEKLADKLEISKNQDHQDIKAGWNKVNLDFKL</sequence>
<dbReference type="OrthoDB" id="428342at2759"/>
<accession>A0A2S4PRH9</accession>
<evidence type="ECO:0000256" key="1">
    <source>
        <dbReference type="SAM" id="MobiDB-lite"/>
    </source>
</evidence>
<evidence type="ECO:0008006" key="4">
    <source>
        <dbReference type="Google" id="ProtNLM"/>
    </source>
</evidence>
<proteinExistence type="predicted"/>
<feature type="compositionally biased region" description="Polar residues" evidence="1">
    <location>
        <begin position="28"/>
        <end position="42"/>
    </location>
</feature>
<name>A0A2S4PRH9_9PEZI</name>
<feature type="compositionally biased region" description="Polar residues" evidence="1">
    <location>
        <begin position="51"/>
        <end position="61"/>
    </location>
</feature>
<dbReference type="PANTHER" id="PTHR21581">
    <property type="entry name" value="D-ALANYL-D-ALANINE CARBOXYPEPTIDASE"/>
    <property type="match status" value="1"/>
</dbReference>
<comment type="caution">
    <text evidence="2">The sequence shown here is derived from an EMBL/GenBank/DDBJ whole genome shotgun (WGS) entry which is preliminary data.</text>
</comment>
<feature type="region of interest" description="Disordered" evidence="1">
    <location>
        <begin position="28"/>
        <end position="68"/>
    </location>
</feature>
<gene>
    <name evidence="2" type="ORF">EPUL_003381</name>
</gene>
<dbReference type="PANTHER" id="PTHR21581:SF6">
    <property type="entry name" value="TRAFFICKING PROTEIN PARTICLE COMPLEX SUBUNIT 12"/>
    <property type="match status" value="1"/>
</dbReference>